<dbReference type="Proteomes" id="UP000031512">
    <property type="component" value="Unassembled WGS sequence"/>
</dbReference>
<dbReference type="AlphaFoldDB" id="L1LCY6"/>
<dbReference type="KEGG" id="beq:BEWA_015990"/>
<evidence type="ECO:0000313" key="2">
    <source>
        <dbReference type="Proteomes" id="UP000031512"/>
    </source>
</evidence>
<reference evidence="1 2" key="1">
    <citation type="journal article" date="2012" name="BMC Genomics">
        <title>Comparative genomic analysis and phylogenetic position of Theileria equi.</title>
        <authorList>
            <person name="Kappmeyer L.S."/>
            <person name="Thiagarajan M."/>
            <person name="Herndon D.R."/>
            <person name="Ramsay J.D."/>
            <person name="Caler E."/>
            <person name="Djikeng A."/>
            <person name="Gillespie J.J."/>
            <person name="Lau A.O."/>
            <person name="Roalson E.H."/>
            <person name="Silva J.C."/>
            <person name="Silva M.G."/>
            <person name="Suarez C.E."/>
            <person name="Ueti M.W."/>
            <person name="Nene V.M."/>
            <person name="Mealey R.H."/>
            <person name="Knowles D.P."/>
            <person name="Brayton K.A."/>
        </authorList>
    </citation>
    <scope>NUCLEOTIDE SEQUENCE [LARGE SCALE GENOMIC DNA]</scope>
    <source>
        <strain evidence="1 2">WA</strain>
    </source>
</reference>
<dbReference type="eggNOG" id="ENOG502QWUR">
    <property type="taxonomic scope" value="Eukaryota"/>
</dbReference>
<dbReference type="RefSeq" id="XP_004832490.1">
    <property type="nucleotide sequence ID" value="XM_004832433.1"/>
</dbReference>
<keyword evidence="2" id="KW-1185">Reference proteome</keyword>
<comment type="caution">
    <text evidence="1">The sequence shown here is derived from an EMBL/GenBank/DDBJ whole genome shotgun (WGS) entry which is preliminary data.</text>
</comment>
<evidence type="ECO:0000313" key="1">
    <source>
        <dbReference type="EMBL" id="EKX73038.1"/>
    </source>
</evidence>
<protein>
    <submittedName>
        <fullName evidence="1">Uncharacterized protein</fullName>
    </submittedName>
</protein>
<dbReference type="GeneID" id="15802702"/>
<proteinExistence type="predicted"/>
<accession>L1LCY6</accession>
<name>L1LCY6_THEEQ</name>
<dbReference type="VEuPathDB" id="PiroplasmaDB:BEWA_015990"/>
<dbReference type="EMBL" id="ACOU01000004">
    <property type="protein sequence ID" value="EKX73038.1"/>
    <property type="molecule type" value="Genomic_DNA"/>
</dbReference>
<gene>
    <name evidence="1" type="ORF">BEWA_015990</name>
</gene>
<organism evidence="1 2">
    <name type="scientific">Theileria equi strain WA</name>
    <dbReference type="NCBI Taxonomy" id="1537102"/>
    <lineage>
        <taxon>Eukaryota</taxon>
        <taxon>Sar</taxon>
        <taxon>Alveolata</taxon>
        <taxon>Apicomplexa</taxon>
        <taxon>Aconoidasida</taxon>
        <taxon>Piroplasmida</taxon>
        <taxon>Theileriidae</taxon>
        <taxon>Theileria</taxon>
    </lineage>
</organism>
<sequence length="662" mass="73988">MSNETDSDSERKLVDIDISQARDNGSYTDTCNNTINIHKVDGKPEQGYKRYTHTPATKSHYIDGIYYSRVKQGSIKVDDSGRYEKSVTVYYLGYDATNALPLIVGLERTSGNDRYIYYTRINLSISSGWKEEDYLSVTEENQLRSKLPDLNGQLKDLVVLNLTETNSTYYANGEDTAPDSNPTLQIQVTESKIYDCYKKYTHKATGGGISTIRLLSTKNGSTNIPFDPPVYATPYNEAYVYFWIGDNNHRNPLLLELKSTARSYYRLSSAGGVGKQWIPAGGIDAENLKGELDTQNCRHNKAHIVDISQKDDTGSGSGTPYNCTGCDSKPITVTNYPATDYSYYRHYLADGYIRRLQNGGTEQAGIEFLQSMTQANVYWYPKDGEESRALLIYLPYSSRWYQRTSIDSHTWTKVGGNQLTSPFDNTTILELLKTILPTVTIDVGRTGIDSSERSITYQDPSEGSEGGRQQINITRKDIDGNYTSFVHSVLDKSFMVKEVRYNSEALPGINPSSILKSVTAYYSVDGGFTPENLLMVGLEKRGTGDDRYVYYSRDDDGATWRLDLEQTEKLENYELTQKLGQLKEKLTKLSEEKALQTRGEDGAGGHSSVTDSIQKFFQQIPNFIKSNADKIGVTGGLATVVTIVGLVKKFWGTIATTLITSV</sequence>